<evidence type="ECO:0000256" key="4">
    <source>
        <dbReference type="ARBA" id="ARBA00023289"/>
    </source>
</evidence>
<reference evidence="8" key="1">
    <citation type="submission" date="2020-06" db="EMBL/GenBank/DDBJ databases">
        <authorList>
            <person name="Li T."/>
            <person name="Hu X."/>
            <person name="Zhang T."/>
            <person name="Song X."/>
            <person name="Zhang H."/>
            <person name="Dai N."/>
            <person name="Sheng W."/>
            <person name="Hou X."/>
            <person name="Wei L."/>
        </authorList>
    </citation>
    <scope>NUCLEOTIDE SEQUENCE</scope>
    <source>
        <strain evidence="8">3651</strain>
        <tissue evidence="8">Leaf</tissue>
    </source>
</reference>
<reference evidence="8" key="2">
    <citation type="journal article" date="2024" name="Plant">
        <title>Genomic evolution and insights into agronomic trait innovations of Sesamum species.</title>
        <authorList>
            <person name="Miao H."/>
            <person name="Wang L."/>
            <person name="Qu L."/>
            <person name="Liu H."/>
            <person name="Sun Y."/>
            <person name="Le M."/>
            <person name="Wang Q."/>
            <person name="Wei S."/>
            <person name="Zheng Y."/>
            <person name="Lin W."/>
            <person name="Duan Y."/>
            <person name="Cao H."/>
            <person name="Xiong S."/>
            <person name="Wang X."/>
            <person name="Wei L."/>
            <person name="Li C."/>
            <person name="Ma Q."/>
            <person name="Ju M."/>
            <person name="Zhao R."/>
            <person name="Li G."/>
            <person name="Mu C."/>
            <person name="Tian Q."/>
            <person name="Mei H."/>
            <person name="Zhang T."/>
            <person name="Gao T."/>
            <person name="Zhang H."/>
        </authorList>
    </citation>
    <scope>NUCLEOTIDE SEQUENCE</scope>
    <source>
        <strain evidence="8">3651</strain>
    </source>
</reference>
<dbReference type="GO" id="GO:0009626">
    <property type="term" value="P:plant-type hypersensitive response"/>
    <property type="evidence" value="ECO:0007669"/>
    <property type="project" value="UniProtKB-KW"/>
</dbReference>
<dbReference type="AlphaFoldDB" id="A0AAE1XR76"/>
<evidence type="ECO:0000256" key="5">
    <source>
        <dbReference type="ARBA" id="ARBA00024045"/>
    </source>
</evidence>
<dbReference type="GO" id="GO:0046872">
    <property type="term" value="F:metal ion binding"/>
    <property type="evidence" value="ECO:0007669"/>
    <property type="project" value="UniProtKB-KW"/>
</dbReference>
<keyword evidence="4" id="KW-0636">Prenylation</keyword>
<evidence type="ECO:0000259" key="7">
    <source>
        <dbReference type="PROSITE" id="PS50846"/>
    </source>
</evidence>
<evidence type="ECO:0000313" key="8">
    <source>
        <dbReference type="EMBL" id="KAK4416127.1"/>
    </source>
</evidence>
<dbReference type="CDD" id="cd00371">
    <property type="entry name" value="HMA"/>
    <property type="match status" value="1"/>
</dbReference>
<comment type="subcellular location">
    <subcellularLocation>
        <location evidence="1">Membrane</location>
        <topology evidence="1">Peripheral membrane protein</topology>
    </subcellularLocation>
</comment>
<accession>A0AAE1XR76</accession>
<dbReference type="PROSITE" id="PS50846">
    <property type="entry name" value="HMA_2"/>
    <property type="match status" value="1"/>
</dbReference>
<keyword evidence="3" id="KW-0479">Metal-binding</keyword>
<evidence type="ECO:0000313" key="9">
    <source>
        <dbReference type="Proteomes" id="UP001293254"/>
    </source>
</evidence>
<dbReference type="Proteomes" id="UP001293254">
    <property type="component" value="Unassembled WGS sequence"/>
</dbReference>
<dbReference type="Gene3D" id="3.30.70.100">
    <property type="match status" value="2"/>
</dbReference>
<dbReference type="Pfam" id="PF00403">
    <property type="entry name" value="HMA"/>
    <property type="match status" value="1"/>
</dbReference>
<protein>
    <submittedName>
        <fullName evidence="8">Heavy metal-associated isoprenylated plant protein 4</fullName>
    </submittedName>
</protein>
<evidence type="ECO:0000256" key="1">
    <source>
        <dbReference type="ARBA" id="ARBA00004170"/>
    </source>
</evidence>
<proteinExistence type="inferred from homology"/>
<sequence length="304" mass="33905">MSEVWSSSRQVELEAVRWIGGLVLKAEAQPSSRAVPRVGGGVHELGTARHMGQLEAGRRLPRADGAQPHELGTPGRDPNHPRASQGIDRARGSGLSWEGRPRLRHAMGCTALGGGAGVHSVDVKFEKGEITVKGAIDAKKIHARLQKWSKKNVELISETKSKEELKAKEAIKKITMKAYLHCDQCEREARRRLLMHKGIHNVKTDIKAQTITVEGVIEQEKLIKYMRERVHKYGEIVQEKKEEKKETVKVEVKSGGGGDKVVEEFKEVKKVEVKTKEGEAPYFIHYVYAPQLFSDENPNACSIL</sequence>
<comment type="caution">
    <text evidence="8">The sequence shown here is derived from an EMBL/GenBank/DDBJ whole genome shotgun (WGS) entry which is preliminary data.</text>
</comment>
<dbReference type="PANTHER" id="PTHR46195:SF12">
    <property type="entry name" value="HEAVY METAL-ASSOCIATED ISOPRENYLATED PLANT PROTEIN 4"/>
    <property type="match status" value="1"/>
</dbReference>
<keyword evidence="2" id="KW-0488">Methylation</keyword>
<dbReference type="PANTHER" id="PTHR46195">
    <property type="entry name" value="HEAVY METAL-ASSOCIATED ISOPRENYLATED PLANT PROTEIN 7"/>
    <property type="match status" value="1"/>
</dbReference>
<evidence type="ECO:0000256" key="2">
    <source>
        <dbReference type="ARBA" id="ARBA00022481"/>
    </source>
</evidence>
<feature type="domain" description="HMA" evidence="7">
    <location>
        <begin position="171"/>
        <end position="238"/>
    </location>
</feature>
<keyword evidence="9" id="KW-1185">Reference proteome</keyword>
<dbReference type="GO" id="GO:0016020">
    <property type="term" value="C:membrane"/>
    <property type="evidence" value="ECO:0007669"/>
    <property type="project" value="UniProtKB-SubCell"/>
</dbReference>
<feature type="region of interest" description="Disordered" evidence="6">
    <location>
        <begin position="63"/>
        <end position="96"/>
    </location>
</feature>
<name>A0AAE1XR76_9LAMI</name>
<gene>
    <name evidence="8" type="ORF">Salat_2720100</name>
</gene>
<dbReference type="InterPro" id="IPR006121">
    <property type="entry name" value="HMA_dom"/>
</dbReference>
<dbReference type="InterPro" id="IPR036163">
    <property type="entry name" value="HMA_dom_sf"/>
</dbReference>
<evidence type="ECO:0000256" key="3">
    <source>
        <dbReference type="ARBA" id="ARBA00022723"/>
    </source>
</evidence>
<organism evidence="8 9">
    <name type="scientific">Sesamum alatum</name>
    <dbReference type="NCBI Taxonomy" id="300844"/>
    <lineage>
        <taxon>Eukaryota</taxon>
        <taxon>Viridiplantae</taxon>
        <taxon>Streptophyta</taxon>
        <taxon>Embryophyta</taxon>
        <taxon>Tracheophyta</taxon>
        <taxon>Spermatophyta</taxon>
        <taxon>Magnoliopsida</taxon>
        <taxon>eudicotyledons</taxon>
        <taxon>Gunneridae</taxon>
        <taxon>Pentapetalae</taxon>
        <taxon>asterids</taxon>
        <taxon>lamiids</taxon>
        <taxon>Lamiales</taxon>
        <taxon>Pedaliaceae</taxon>
        <taxon>Sesamum</taxon>
    </lineage>
</organism>
<evidence type="ECO:0000256" key="6">
    <source>
        <dbReference type="SAM" id="MobiDB-lite"/>
    </source>
</evidence>
<comment type="similarity">
    <text evidence="5">Belongs to the HIPP family.</text>
</comment>
<dbReference type="EMBL" id="JACGWO010000011">
    <property type="protein sequence ID" value="KAK4416127.1"/>
    <property type="molecule type" value="Genomic_DNA"/>
</dbReference>
<dbReference type="SUPFAM" id="SSF55008">
    <property type="entry name" value="HMA, heavy metal-associated domain"/>
    <property type="match status" value="1"/>
</dbReference>
<keyword evidence="4" id="KW-0449">Lipoprotein</keyword>
<dbReference type="InterPro" id="IPR044577">
    <property type="entry name" value="HIPP4/7/8/17/18/19"/>
</dbReference>